<evidence type="ECO:0000313" key="8">
    <source>
        <dbReference type="EMBL" id="KKO74909.1"/>
    </source>
</evidence>
<dbReference type="RefSeq" id="XP_024330651.1">
    <property type="nucleotide sequence ID" value="XM_024475444.1"/>
</dbReference>
<feature type="domain" description="HSF-type DNA-binding" evidence="7">
    <location>
        <begin position="5"/>
        <end position="108"/>
    </location>
</feature>
<dbReference type="OrthoDB" id="60033at2759"/>
<organism evidence="8 9">
    <name type="scientific">Vairimorpha ceranae</name>
    <dbReference type="NCBI Taxonomy" id="40302"/>
    <lineage>
        <taxon>Eukaryota</taxon>
        <taxon>Fungi</taxon>
        <taxon>Fungi incertae sedis</taxon>
        <taxon>Microsporidia</taxon>
        <taxon>Nosematidae</taxon>
        <taxon>Vairimorpha</taxon>
    </lineage>
</organism>
<dbReference type="GO" id="GO:0043565">
    <property type="term" value="F:sequence-specific DNA binding"/>
    <property type="evidence" value="ECO:0007669"/>
    <property type="project" value="InterPro"/>
</dbReference>
<dbReference type="Proteomes" id="UP000034350">
    <property type="component" value="Unassembled WGS sequence"/>
</dbReference>
<evidence type="ECO:0000256" key="6">
    <source>
        <dbReference type="ARBA" id="ARBA00023242"/>
    </source>
</evidence>
<keyword evidence="5" id="KW-0804">Transcription</keyword>
<keyword evidence="6" id="KW-0539">Nucleus</keyword>
<dbReference type="VEuPathDB" id="MicrosporidiaDB:NCER_101594"/>
<evidence type="ECO:0000259" key="7">
    <source>
        <dbReference type="SMART" id="SM00415"/>
    </source>
</evidence>
<evidence type="ECO:0000256" key="4">
    <source>
        <dbReference type="ARBA" id="ARBA00023125"/>
    </source>
</evidence>
<reference evidence="8 9" key="1">
    <citation type="journal article" date="2015" name="Environ. Microbiol.">
        <title>Genome analyses suggest the presence of polyploidy and recent human-driven expansions in eight global populations of the honeybee pathogen Nosema ceranae.</title>
        <authorList>
            <person name="Pelin A."/>
            <person name="Selman M."/>
            <person name="Aris-Brosou S."/>
            <person name="Farinelli L."/>
            <person name="Corradi N."/>
        </authorList>
    </citation>
    <scope>NUCLEOTIDE SEQUENCE [LARGE SCALE GENOMIC DNA]</scope>
    <source>
        <strain evidence="8 9">PA08 1199</strain>
    </source>
</reference>
<dbReference type="EMBL" id="JPQZ01000039">
    <property type="protein sequence ID" value="KKO74909.1"/>
    <property type="molecule type" value="Genomic_DNA"/>
</dbReference>
<dbReference type="GeneID" id="36320387"/>
<evidence type="ECO:0000256" key="3">
    <source>
        <dbReference type="ARBA" id="ARBA00023015"/>
    </source>
</evidence>
<proteinExistence type="inferred from homology"/>
<dbReference type="FunFam" id="1.10.10.10:FF:000027">
    <property type="entry name" value="Heat shock transcription factor 1"/>
    <property type="match status" value="1"/>
</dbReference>
<evidence type="ECO:0000256" key="1">
    <source>
        <dbReference type="ARBA" id="ARBA00004123"/>
    </source>
</evidence>
<dbReference type="InterPro" id="IPR011006">
    <property type="entry name" value="CheY-like_superfamily"/>
</dbReference>
<dbReference type="VEuPathDB" id="MicrosporidiaDB:AAJ76_390007670"/>
<accession>A0A0F9ZB28</accession>
<evidence type="ECO:0000313" key="9">
    <source>
        <dbReference type="Proteomes" id="UP000034350"/>
    </source>
</evidence>
<dbReference type="GO" id="GO:0005634">
    <property type="term" value="C:nucleus"/>
    <property type="evidence" value="ECO:0007669"/>
    <property type="project" value="UniProtKB-SubCell"/>
</dbReference>
<dbReference type="PANTHER" id="PTHR10015:SF427">
    <property type="entry name" value="HEAT SHOCK FACTOR PROTEIN"/>
    <property type="match status" value="1"/>
</dbReference>
<dbReference type="InterPro" id="IPR036390">
    <property type="entry name" value="WH_DNA-bd_sf"/>
</dbReference>
<dbReference type="Gene3D" id="3.40.50.2300">
    <property type="match status" value="1"/>
</dbReference>
<dbReference type="PRINTS" id="PR00056">
    <property type="entry name" value="HSFDOMAIN"/>
</dbReference>
<sequence length="287" mass="34391">MKFKESKEFVKKLYDILEDKKNEKYIRWNESGLSFFIIDPKEFAENILQNFFRHKNINSFIRQLNKYDFHKIKSKPELILSFGNQVIEFEHMYFQRGKRNQLYKIKRKSSSLEQISVVSDLLPSVKSNQIFHEHIIVSIKDLSNKFDILIDNVNDIKKMLNNILNNTNYNFSVLIYDEDTSMAMQIYNLLKDKRLNVTVMESKSNLYSALKNIEFNFMIFGANLLFFKEVMRYLRGFNHMTPVIYIGFEKYDFDLYSIGVTDFIKKPFTFSDFFNVINKYIPKKENN</sequence>
<keyword evidence="3" id="KW-0805">Transcription regulation</keyword>
<name>A0A0F9ZB28_9MICR</name>
<protein>
    <submittedName>
        <fullName evidence="8">Heat shock transcription factor</fullName>
    </submittedName>
</protein>
<dbReference type="SUPFAM" id="SSF52172">
    <property type="entry name" value="CheY-like"/>
    <property type="match status" value="1"/>
</dbReference>
<dbReference type="SMART" id="SM00415">
    <property type="entry name" value="HSF"/>
    <property type="match status" value="1"/>
</dbReference>
<evidence type="ECO:0000256" key="2">
    <source>
        <dbReference type="ARBA" id="ARBA00006403"/>
    </source>
</evidence>
<dbReference type="AlphaFoldDB" id="A0A0F9ZB28"/>
<gene>
    <name evidence="8" type="ORF">AAJ76_390007670</name>
</gene>
<dbReference type="Pfam" id="PF00447">
    <property type="entry name" value="HSF_DNA-bind"/>
    <property type="match status" value="1"/>
</dbReference>
<comment type="similarity">
    <text evidence="2">Belongs to the HSF family.</text>
</comment>
<comment type="caution">
    <text evidence="8">The sequence shown here is derived from an EMBL/GenBank/DDBJ whole genome shotgun (WGS) entry which is preliminary data.</text>
</comment>
<evidence type="ECO:0000256" key="5">
    <source>
        <dbReference type="ARBA" id="ARBA00023163"/>
    </source>
</evidence>
<dbReference type="PANTHER" id="PTHR10015">
    <property type="entry name" value="HEAT SHOCK TRANSCRIPTION FACTOR"/>
    <property type="match status" value="1"/>
</dbReference>
<keyword evidence="4" id="KW-0238">DNA-binding</keyword>
<dbReference type="VEuPathDB" id="MicrosporidiaDB:G9O61_00g020250"/>
<dbReference type="GO" id="GO:0003700">
    <property type="term" value="F:DNA-binding transcription factor activity"/>
    <property type="evidence" value="ECO:0007669"/>
    <property type="project" value="InterPro"/>
</dbReference>
<dbReference type="InterPro" id="IPR000232">
    <property type="entry name" value="HSF_DNA-bd"/>
</dbReference>
<dbReference type="Gene3D" id="1.10.10.10">
    <property type="entry name" value="Winged helix-like DNA-binding domain superfamily/Winged helix DNA-binding domain"/>
    <property type="match status" value="1"/>
</dbReference>
<dbReference type="InterPro" id="IPR036388">
    <property type="entry name" value="WH-like_DNA-bd_sf"/>
</dbReference>
<comment type="subcellular location">
    <subcellularLocation>
        <location evidence="1">Nucleus</location>
    </subcellularLocation>
</comment>
<dbReference type="SUPFAM" id="SSF46785">
    <property type="entry name" value="Winged helix' DNA-binding domain"/>
    <property type="match status" value="1"/>
</dbReference>
<keyword evidence="9" id="KW-1185">Reference proteome</keyword>
<keyword evidence="8" id="KW-0346">Stress response</keyword>